<dbReference type="AlphaFoldDB" id="A0A426XVZ6"/>
<dbReference type="GO" id="GO:0140825">
    <property type="term" value="F:lactoperoxidase activity"/>
    <property type="evidence" value="ECO:0007669"/>
    <property type="project" value="UniProtKB-EC"/>
</dbReference>
<keyword evidence="9" id="KW-1015">Disulfide bond</keyword>
<evidence type="ECO:0000256" key="13">
    <source>
        <dbReference type="RuleBase" id="RU004241"/>
    </source>
</evidence>
<feature type="binding site" evidence="12">
    <location>
        <position position="108"/>
    </location>
    <ligand>
        <name>Ca(2+)</name>
        <dbReference type="ChEBI" id="CHEBI:29108"/>
        <label>2</label>
    </ligand>
</feature>
<organism evidence="16 17">
    <name type="scientific">Ensete ventricosum</name>
    <name type="common">Abyssinian banana</name>
    <name type="synonym">Musa ensete</name>
    <dbReference type="NCBI Taxonomy" id="4639"/>
    <lineage>
        <taxon>Eukaryota</taxon>
        <taxon>Viridiplantae</taxon>
        <taxon>Streptophyta</taxon>
        <taxon>Embryophyta</taxon>
        <taxon>Tracheophyta</taxon>
        <taxon>Spermatophyta</taxon>
        <taxon>Magnoliopsida</taxon>
        <taxon>Liliopsida</taxon>
        <taxon>Zingiberales</taxon>
        <taxon>Musaceae</taxon>
        <taxon>Ensete</taxon>
    </lineage>
</organism>
<dbReference type="InterPro" id="IPR010255">
    <property type="entry name" value="Haem_peroxidase_sf"/>
</dbReference>
<feature type="binding site" evidence="12">
    <location>
        <position position="112"/>
    </location>
    <ligand>
        <name>Ca(2+)</name>
        <dbReference type="ChEBI" id="CHEBI:29108"/>
        <label>2</label>
    </ligand>
</feature>
<dbReference type="GO" id="GO:0042744">
    <property type="term" value="P:hydrogen peroxide catabolic process"/>
    <property type="evidence" value="ECO:0007669"/>
    <property type="project" value="UniProtKB-KW"/>
</dbReference>
<feature type="domain" description="Plant heme peroxidase family profile" evidence="15">
    <location>
        <begin position="64"/>
        <end position="180"/>
    </location>
</feature>
<evidence type="ECO:0000256" key="11">
    <source>
        <dbReference type="ARBA" id="ARBA00023324"/>
    </source>
</evidence>
<dbReference type="SUPFAM" id="SSF48113">
    <property type="entry name" value="Heme-dependent peroxidases"/>
    <property type="match status" value="2"/>
</dbReference>
<evidence type="ECO:0000256" key="4">
    <source>
        <dbReference type="ARBA" id="ARBA00022617"/>
    </source>
</evidence>
<dbReference type="PANTHER" id="PTHR31517:SF48">
    <property type="entry name" value="PEROXIDASE 16-RELATED"/>
    <property type="match status" value="1"/>
</dbReference>
<dbReference type="Gene3D" id="1.10.420.10">
    <property type="entry name" value="Peroxidase, domain 2"/>
    <property type="match status" value="1"/>
</dbReference>
<keyword evidence="10" id="KW-0873">Pyrrolidone carboxylic acid</keyword>
<comment type="caution">
    <text evidence="16">The sequence shown here is derived from an EMBL/GenBank/DDBJ whole genome shotgun (WGS) entry which is preliminary data.</text>
</comment>
<evidence type="ECO:0000256" key="5">
    <source>
        <dbReference type="ARBA" id="ARBA00022723"/>
    </source>
</evidence>
<keyword evidence="11" id="KW-0376">Hydrogen peroxide</keyword>
<evidence type="ECO:0000256" key="6">
    <source>
        <dbReference type="ARBA" id="ARBA00022837"/>
    </source>
</evidence>
<keyword evidence="3" id="KW-0575">Peroxidase</keyword>
<dbReference type="Pfam" id="PF00141">
    <property type="entry name" value="peroxidase"/>
    <property type="match status" value="1"/>
</dbReference>
<evidence type="ECO:0000259" key="15">
    <source>
        <dbReference type="PROSITE" id="PS50873"/>
    </source>
</evidence>
<keyword evidence="7" id="KW-0560">Oxidoreductase</keyword>
<keyword evidence="8" id="KW-0408">Iron</keyword>
<comment type="cofactor">
    <cofactor evidence="2">
        <name>heme b</name>
        <dbReference type="ChEBI" id="CHEBI:60344"/>
    </cofactor>
</comment>
<comment type="similarity">
    <text evidence="13">Belongs to the peroxidase family.</text>
</comment>
<evidence type="ECO:0000256" key="3">
    <source>
        <dbReference type="ARBA" id="ARBA00022559"/>
    </source>
</evidence>
<dbReference type="GO" id="GO:0046872">
    <property type="term" value="F:metal ion binding"/>
    <property type="evidence" value="ECO:0007669"/>
    <property type="project" value="UniProtKB-KW"/>
</dbReference>
<dbReference type="FunFam" id="1.10.420.10:FF:000001">
    <property type="entry name" value="Peroxidase"/>
    <property type="match status" value="1"/>
</dbReference>
<feature type="domain" description="Plant heme peroxidase family profile" evidence="15">
    <location>
        <begin position="19"/>
        <end position="63"/>
    </location>
</feature>
<evidence type="ECO:0000256" key="7">
    <source>
        <dbReference type="ARBA" id="ARBA00023002"/>
    </source>
</evidence>
<dbReference type="PANTHER" id="PTHR31517">
    <property type="match status" value="1"/>
</dbReference>
<comment type="cofactor">
    <cofactor evidence="12">
        <name>Ca(2+)</name>
        <dbReference type="ChEBI" id="CHEBI:29108"/>
    </cofactor>
    <text evidence="12">Binds 2 calcium ions per subunit.</text>
</comment>
<evidence type="ECO:0000256" key="12">
    <source>
        <dbReference type="PIRSR" id="PIRSR600823-3"/>
    </source>
</evidence>
<dbReference type="InterPro" id="IPR002016">
    <property type="entry name" value="Haem_peroxidase"/>
</dbReference>
<evidence type="ECO:0000256" key="9">
    <source>
        <dbReference type="ARBA" id="ARBA00023157"/>
    </source>
</evidence>
<dbReference type="GO" id="GO:0020037">
    <property type="term" value="F:heme binding"/>
    <property type="evidence" value="ECO:0007669"/>
    <property type="project" value="InterPro"/>
</dbReference>
<evidence type="ECO:0000256" key="1">
    <source>
        <dbReference type="ARBA" id="ARBA00000189"/>
    </source>
</evidence>
<protein>
    <recommendedName>
        <fullName evidence="15">Plant heme peroxidase family profile domain-containing protein</fullName>
    </recommendedName>
</protein>
<proteinExistence type="inferred from homology"/>
<evidence type="ECO:0000313" key="17">
    <source>
        <dbReference type="Proteomes" id="UP000287651"/>
    </source>
</evidence>
<dbReference type="Proteomes" id="UP000287651">
    <property type="component" value="Unassembled WGS sequence"/>
</dbReference>
<feature type="chain" id="PRO_5018992309" description="Plant heme peroxidase family profile domain-containing protein" evidence="14">
    <location>
        <begin position="20"/>
        <end position="181"/>
    </location>
</feature>
<feature type="binding site" evidence="12">
    <location>
        <position position="105"/>
    </location>
    <ligand>
        <name>Ca(2+)</name>
        <dbReference type="ChEBI" id="CHEBI:29108"/>
        <label>2</label>
    </ligand>
</feature>
<keyword evidence="6 12" id="KW-0106">Calcium</keyword>
<dbReference type="PRINTS" id="PR00458">
    <property type="entry name" value="PEROXIDASE"/>
</dbReference>
<evidence type="ECO:0000256" key="10">
    <source>
        <dbReference type="ARBA" id="ARBA00023283"/>
    </source>
</evidence>
<name>A0A426XVZ6_ENSVE</name>
<comment type="catalytic activity">
    <reaction evidence="1">
        <text>2 a phenolic donor + H2O2 = 2 a phenolic radical donor + 2 H2O</text>
        <dbReference type="Rhea" id="RHEA:56136"/>
        <dbReference type="ChEBI" id="CHEBI:15377"/>
        <dbReference type="ChEBI" id="CHEBI:16240"/>
        <dbReference type="ChEBI" id="CHEBI:139520"/>
        <dbReference type="ChEBI" id="CHEBI:139521"/>
        <dbReference type="EC" id="1.11.1.7"/>
    </reaction>
</comment>
<keyword evidence="14" id="KW-0732">Signal</keyword>
<dbReference type="InterPro" id="IPR000823">
    <property type="entry name" value="Peroxidase_pln"/>
</dbReference>
<gene>
    <name evidence="16" type="ORF">B296_00051346</name>
</gene>
<keyword evidence="4" id="KW-0349">Heme</keyword>
<dbReference type="GO" id="GO:0006979">
    <property type="term" value="P:response to oxidative stress"/>
    <property type="evidence" value="ECO:0007669"/>
    <property type="project" value="InterPro"/>
</dbReference>
<reference evidence="16 17" key="1">
    <citation type="journal article" date="2014" name="Agronomy (Basel)">
        <title>A Draft Genome Sequence for Ensete ventricosum, the Drought-Tolerant Tree Against Hunger.</title>
        <authorList>
            <person name="Harrison J."/>
            <person name="Moore K.A."/>
            <person name="Paszkiewicz K."/>
            <person name="Jones T."/>
            <person name="Grant M."/>
            <person name="Ambacheew D."/>
            <person name="Muzemil S."/>
            <person name="Studholme D.J."/>
        </authorList>
    </citation>
    <scope>NUCLEOTIDE SEQUENCE [LARGE SCALE GENOMIC DNA]</scope>
</reference>
<dbReference type="PROSITE" id="PS50873">
    <property type="entry name" value="PEROXIDASE_4"/>
    <property type="match status" value="2"/>
</dbReference>
<dbReference type="Gene3D" id="1.10.520.10">
    <property type="match status" value="2"/>
</dbReference>
<feature type="signal peptide" evidence="14">
    <location>
        <begin position="1"/>
        <end position="19"/>
    </location>
</feature>
<evidence type="ECO:0000313" key="16">
    <source>
        <dbReference type="EMBL" id="RRT43707.1"/>
    </source>
</evidence>
<evidence type="ECO:0000256" key="14">
    <source>
        <dbReference type="SAM" id="SignalP"/>
    </source>
</evidence>
<evidence type="ECO:0000256" key="2">
    <source>
        <dbReference type="ARBA" id="ARBA00001970"/>
    </source>
</evidence>
<accession>A0A426XVZ6</accession>
<evidence type="ECO:0000256" key="8">
    <source>
        <dbReference type="ARBA" id="ARBA00023004"/>
    </source>
</evidence>
<keyword evidence="5 12" id="KW-0479">Metal-binding</keyword>
<dbReference type="EMBL" id="AMZH03016956">
    <property type="protein sequence ID" value="RRT43707.1"/>
    <property type="molecule type" value="Genomic_DNA"/>
</dbReference>
<sequence>MASLVAALFIFFLLRLGDALSVDYYAETCPQAEAAVMEAVKRATANDNTVPAALLRMHFHDCFNRIHNFDATHDVDPSMNPGFAARLRKVCPAHNKVKNAGSPLDSTTTVFDNAYYKLLIQGKGLFSSDEALLTHPKTKQLASRFAASQQEFFEAFVRSMIRMGSIQGGQEVRKDCRVVNQ</sequence>